<dbReference type="InterPro" id="IPR026870">
    <property type="entry name" value="Zinc_ribbon_dom"/>
</dbReference>
<evidence type="ECO:0000313" key="5">
    <source>
        <dbReference type="Proteomes" id="UP000595446"/>
    </source>
</evidence>
<evidence type="ECO:0000256" key="1">
    <source>
        <dbReference type="SAM" id="MobiDB-lite"/>
    </source>
</evidence>
<protein>
    <submittedName>
        <fullName evidence="4">Uncharacterized protein</fullName>
    </submittedName>
</protein>
<evidence type="ECO:0000256" key="3">
    <source>
        <dbReference type="SAM" id="SignalP"/>
    </source>
</evidence>
<dbReference type="OrthoDB" id="3497273at2"/>
<proteinExistence type="predicted"/>
<dbReference type="InterPro" id="IPR009003">
    <property type="entry name" value="Peptidase_S1_PA"/>
</dbReference>
<dbReference type="Gene3D" id="2.40.10.10">
    <property type="entry name" value="Trypsin-like serine proteases"/>
    <property type="match status" value="1"/>
</dbReference>
<sequence length="442" mass="45162">MKATFTRNSAHSLAAVLLTTAVALAGAPPAQSDNKEALASLEKSIVFLQTQWSGSIQVPPSADAAGEGYWTEKLKYSVTCTGWYASTSAQIVTAGHCVDPGQGRLVLLDGYLQDQKATKLKDQAYANWRVEGDLGGSPPDRSVRAIQPNGVDGATITSPTTVEVVDVKAPEAGDIALLHVPNLSKQTPGLVIAGNAPQVGDPVTSIGFPGDLQDIADQSQIARASFKTGTISSNQVTPSGVVQIEVSTELAPGMSGGPTVNKDGQVVGVNSRGLTTQAGFNFITNTPDLRSFLLSHNVTLVKPPAQPSAGSGMQWYLIGAAVLIGAVVVGLLLLLVRRRRTPQFAGAGGAPIGYPMPGPAPGPVPGWMPGQSPGQRPPTSYAPPAPATAPPGVGAVPPGPTPTGSSQWGGGDTRNVGNLCGLCGAAHSPGARFCPQCGKPLN</sequence>
<gene>
    <name evidence="4" type="ORF">MHEC_14820</name>
</gene>
<evidence type="ECO:0000256" key="2">
    <source>
        <dbReference type="SAM" id="Phobius"/>
    </source>
</evidence>
<dbReference type="STRING" id="110505.ACT16_11885"/>
<dbReference type="GO" id="GO:0006508">
    <property type="term" value="P:proteolysis"/>
    <property type="evidence" value="ECO:0007669"/>
    <property type="project" value="InterPro"/>
</dbReference>
<keyword evidence="3" id="KW-0732">Signal</keyword>
<name>A0A2G8B681_9MYCO</name>
<feature type="region of interest" description="Disordered" evidence="1">
    <location>
        <begin position="362"/>
        <end position="410"/>
    </location>
</feature>
<dbReference type="RefSeq" id="WP_048891681.1">
    <property type="nucleotide sequence ID" value="NZ_AP024237.1"/>
</dbReference>
<feature type="transmembrane region" description="Helical" evidence="2">
    <location>
        <begin position="315"/>
        <end position="336"/>
    </location>
</feature>
<keyword evidence="2" id="KW-1133">Transmembrane helix</keyword>
<feature type="compositionally biased region" description="Pro residues" evidence="1">
    <location>
        <begin position="380"/>
        <end position="389"/>
    </location>
</feature>
<dbReference type="PANTHER" id="PTHR43019">
    <property type="entry name" value="SERINE ENDOPROTEASE DEGS"/>
    <property type="match status" value="1"/>
</dbReference>
<feature type="compositionally biased region" description="Low complexity" evidence="1">
    <location>
        <begin position="390"/>
        <end position="406"/>
    </location>
</feature>
<dbReference type="AlphaFoldDB" id="A0A2G8B681"/>
<evidence type="ECO:0000313" key="4">
    <source>
        <dbReference type="EMBL" id="BCO35049.1"/>
    </source>
</evidence>
<organism evidence="4 5">
    <name type="scientific">Mycobacterium heckeshornense</name>
    <dbReference type="NCBI Taxonomy" id="110505"/>
    <lineage>
        <taxon>Bacteria</taxon>
        <taxon>Bacillati</taxon>
        <taxon>Actinomycetota</taxon>
        <taxon>Actinomycetes</taxon>
        <taxon>Mycobacteriales</taxon>
        <taxon>Mycobacteriaceae</taxon>
        <taxon>Mycobacterium</taxon>
    </lineage>
</organism>
<keyword evidence="2" id="KW-0812">Transmembrane</keyword>
<reference evidence="4 5" key="1">
    <citation type="submission" date="2020-12" db="EMBL/GenBank/DDBJ databases">
        <title>Complete genome sequence of Mycobacterium heckeshornense JCM 15655T, closely related to a pathogenic non-tuberculous mycobacterial species Mycobacterium xenopi.</title>
        <authorList>
            <person name="Yoshida M."/>
            <person name="Fukano H."/>
            <person name="Asakura T."/>
            <person name="Suzuki M."/>
            <person name="Hoshino Y."/>
        </authorList>
    </citation>
    <scope>NUCLEOTIDE SEQUENCE [LARGE SCALE GENOMIC DNA]</scope>
    <source>
        <strain evidence="4 5">JCM 15655</strain>
    </source>
</reference>
<dbReference type="InterPro" id="IPR043504">
    <property type="entry name" value="Peptidase_S1_PA_chymotrypsin"/>
</dbReference>
<dbReference type="Proteomes" id="UP000595446">
    <property type="component" value="Chromosome"/>
</dbReference>
<dbReference type="Pfam" id="PF13240">
    <property type="entry name" value="Zn_Ribbon_1"/>
    <property type="match status" value="1"/>
</dbReference>
<feature type="signal peptide" evidence="3">
    <location>
        <begin position="1"/>
        <end position="25"/>
    </location>
</feature>
<dbReference type="SUPFAM" id="SSF50494">
    <property type="entry name" value="Trypsin-like serine proteases"/>
    <property type="match status" value="1"/>
</dbReference>
<dbReference type="PANTHER" id="PTHR43019:SF23">
    <property type="entry name" value="PROTEASE DO-LIKE 5, CHLOROPLASTIC"/>
    <property type="match status" value="1"/>
</dbReference>
<dbReference type="GO" id="GO:0004252">
    <property type="term" value="F:serine-type endopeptidase activity"/>
    <property type="evidence" value="ECO:0007669"/>
    <property type="project" value="InterPro"/>
</dbReference>
<dbReference type="Pfam" id="PF13365">
    <property type="entry name" value="Trypsin_2"/>
    <property type="match status" value="1"/>
</dbReference>
<keyword evidence="5" id="KW-1185">Reference proteome</keyword>
<feature type="chain" id="PRO_5043467148" evidence="3">
    <location>
        <begin position="26"/>
        <end position="442"/>
    </location>
</feature>
<dbReference type="EMBL" id="AP024237">
    <property type="protein sequence ID" value="BCO35049.1"/>
    <property type="molecule type" value="Genomic_DNA"/>
</dbReference>
<keyword evidence="2" id="KW-0472">Membrane</keyword>
<accession>A0A2G8B681</accession>
<dbReference type="InterPro" id="IPR001940">
    <property type="entry name" value="Peptidase_S1C"/>
</dbReference>
<dbReference type="PRINTS" id="PR00834">
    <property type="entry name" value="PROTEASES2C"/>
</dbReference>